<dbReference type="InterPro" id="IPR011006">
    <property type="entry name" value="CheY-like_superfamily"/>
</dbReference>
<gene>
    <name evidence="3" type="ORF">ETSY2_30065</name>
</gene>
<evidence type="ECO:0000313" key="4">
    <source>
        <dbReference type="Proteomes" id="UP000019140"/>
    </source>
</evidence>
<keyword evidence="4" id="KW-1185">Reference proteome</keyword>
<dbReference type="Gene3D" id="3.40.50.2300">
    <property type="match status" value="1"/>
</dbReference>
<dbReference type="Proteomes" id="UP000019140">
    <property type="component" value="Unassembled WGS sequence"/>
</dbReference>
<reference evidence="3 4" key="1">
    <citation type="journal article" date="2014" name="Nature">
        <title>An environmental bacterial taxon with a large and distinct metabolic repertoire.</title>
        <authorList>
            <person name="Wilson M.C."/>
            <person name="Mori T."/>
            <person name="Ruckert C."/>
            <person name="Uria A.R."/>
            <person name="Helf M.J."/>
            <person name="Takada K."/>
            <person name="Gernert C."/>
            <person name="Steffens U.A."/>
            <person name="Heycke N."/>
            <person name="Schmitt S."/>
            <person name="Rinke C."/>
            <person name="Helfrich E.J."/>
            <person name="Brachmann A.O."/>
            <person name="Gurgui C."/>
            <person name="Wakimoto T."/>
            <person name="Kracht M."/>
            <person name="Crusemann M."/>
            <person name="Hentschel U."/>
            <person name="Abe I."/>
            <person name="Matsunaga S."/>
            <person name="Kalinowski J."/>
            <person name="Takeyama H."/>
            <person name="Piel J."/>
        </authorList>
    </citation>
    <scope>NUCLEOTIDE SEQUENCE [LARGE SCALE GENOMIC DNA]</scope>
    <source>
        <strain evidence="4">TSY2</strain>
    </source>
</reference>
<dbReference type="EMBL" id="AZHX01001271">
    <property type="protein sequence ID" value="ETX04221.1"/>
    <property type="molecule type" value="Genomic_DNA"/>
</dbReference>
<evidence type="ECO:0000313" key="3">
    <source>
        <dbReference type="EMBL" id="ETX04221.1"/>
    </source>
</evidence>
<sequence>MQKSQHILVIANDDTTRNLLEQFFIIRDIKVVAARTFQHAESIIESWGLALFNLAVIDTAAFGVGELEQKSMVCHMLREWSMKYPMLPVFFLGTPCQKRAILKIRADIVQILVKPFDLDTLIDTINDLYPNLRPAGLSLPH</sequence>
<dbReference type="SUPFAM" id="SSF52172">
    <property type="entry name" value="CheY-like"/>
    <property type="match status" value="1"/>
</dbReference>
<comment type="caution">
    <text evidence="3">The sequence shown here is derived from an EMBL/GenBank/DDBJ whole genome shotgun (WGS) entry which is preliminary data.</text>
</comment>
<dbReference type="InterPro" id="IPR001789">
    <property type="entry name" value="Sig_transdc_resp-reg_receiver"/>
</dbReference>
<proteinExistence type="predicted"/>
<accession>W4M2N5</accession>
<feature type="domain" description="Response regulatory" evidence="2">
    <location>
        <begin position="6"/>
        <end position="129"/>
    </location>
</feature>
<keyword evidence="1" id="KW-0597">Phosphoprotein</keyword>
<dbReference type="AlphaFoldDB" id="W4M2N5"/>
<dbReference type="GO" id="GO:0000160">
    <property type="term" value="P:phosphorelay signal transduction system"/>
    <property type="evidence" value="ECO:0007669"/>
    <property type="project" value="InterPro"/>
</dbReference>
<organism evidence="3 4">
    <name type="scientific">Candidatus Entotheonella gemina</name>
    <dbReference type="NCBI Taxonomy" id="1429439"/>
    <lineage>
        <taxon>Bacteria</taxon>
        <taxon>Pseudomonadati</taxon>
        <taxon>Nitrospinota/Tectimicrobiota group</taxon>
        <taxon>Candidatus Tectimicrobiota</taxon>
        <taxon>Candidatus Entotheonellia</taxon>
        <taxon>Candidatus Entotheonellales</taxon>
        <taxon>Candidatus Entotheonellaceae</taxon>
        <taxon>Candidatus Entotheonella</taxon>
    </lineage>
</organism>
<feature type="modified residue" description="4-aspartylphosphate" evidence="1">
    <location>
        <position position="58"/>
    </location>
</feature>
<evidence type="ECO:0000259" key="2">
    <source>
        <dbReference type="PROSITE" id="PS50110"/>
    </source>
</evidence>
<dbReference type="PROSITE" id="PS50110">
    <property type="entry name" value="RESPONSE_REGULATORY"/>
    <property type="match status" value="1"/>
</dbReference>
<name>W4M2N5_9BACT</name>
<dbReference type="HOGENOM" id="CLU_1821849_0_0_7"/>
<evidence type="ECO:0000256" key="1">
    <source>
        <dbReference type="PROSITE-ProRule" id="PRU00169"/>
    </source>
</evidence>
<protein>
    <recommendedName>
        <fullName evidence="2">Response regulatory domain-containing protein</fullName>
    </recommendedName>
</protein>